<proteinExistence type="predicted"/>
<reference evidence="2" key="1">
    <citation type="submission" date="2010-08" db="EMBL/GenBank/DDBJ databases">
        <authorList>
            <consortium name="Caenorhabditis japonica Sequencing Consortium"/>
            <person name="Wilson R.K."/>
        </authorList>
    </citation>
    <scope>NUCLEOTIDE SEQUENCE [LARGE SCALE GENOMIC DNA]</scope>
    <source>
        <strain evidence="2">DF5081</strain>
    </source>
</reference>
<reference evidence="1" key="2">
    <citation type="submission" date="2022-06" db="UniProtKB">
        <authorList>
            <consortium name="EnsemblMetazoa"/>
        </authorList>
    </citation>
    <scope>IDENTIFICATION</scope>
    <source>
        <strain evidence="1">DF5081</strain>
    </source>
</reference>
<sequence>MNDEYTARRFCKNCIWPRPFLRPLFTLIGGLSTNNFWCSPKSEAPESEVVRIRTAPESETARIRSARIGSVTNLNWY</sequence>
<organism evidence="1 2">
    <name type="scientific">Caenorhabditis japonica</name>
    <dbReference type="NCBI Taxonomy" id="281687"/>
    <lineage>
        <taxon>Eukaryota</taxon>
        <taxon>Metazoa</taxon>
        <taxon>Ecdysozoa</taxon>
        <taxon>Nematoda</taxon>
        <taxon>Chromadorea</taxon>
        <taxon>Rhabditida</taxon>
        <taxon>Rhabditina</taxon>
        <taxon>Rhabditomorpha</taxon>
        <taxon>Rhabditoidea</taxon>
        <taxon>Rhabditidae</taxon>
        <taxon>Peloderinae</taxon>
        <taxon>Caenorhabditis</taxon>
    </lineage>
</organism>
<name>A0A8R1EEW3_CAEJA</name>
<evidence type="ECO:0000313" key="2">
    <source>
        <dbReference type="Proteomes" id="UP000005237"/>
    </source>
</evidence>
<keyword evidence="2" id="KW-1185">Reference proteome</keyword>
<evidence type="ECO:0000313" key="1">
    <source>
        <dbReference type="EnsemblMetazoa" id="CJA33438.1"/>
    </source>
</evidence>
<dbReference type="AlphaFoldDB" id="A0A8R1EEW3"/>
<accession>A0A8R1EEW3</accession>
<dbReference type="EnsemblMetazoa" id="CJA33438.1">
    <property type="protein sequence ID" value="CJA33438.1"/>
    <property type="gene ID" value="WBGene00209285"/>
</dbReference>
<protein>
    <submittedName>
        <fullName evidence="1">Uncharacterized protein</fullName>
    </submittedName>
</protein>
<dbReference type="Proteomes" id="UP000005237">
    <property type="component" value="Unassembled WGS sequence"/>
</dbReference>